<keyword evidence="4" id="KW-0804">Transcription</keyword>
<dbReference type="PANTHER" id="PTHR30579:SF7">
    <property type="entry name" value="HTH-TYPE TRANSCRIPTIONAL REGULATOR LRHA-RELATED"/>
    <property type="match status" value="1"/>
</dbReference>
<dbReference type="Gene3D" id="1.10.10.10">
    <property type="entry name" value="Winged helix-like DNA-binding domain superfamily/Winged helix DNA-binding domain"/>
    <property type="match status" value="1"/>
</dbReference>
<dbReference type="EMBL" id="CP002039">
    <property type="protein sequence ID" value="ADJ62043.1"/>
    <property type="molecule type" value="Genomic_DNA"/>
</dbReference>
<proteinExistence type="inferred from homology"/>
<dbReference type="PRINTS" id="PR00039">
    <property type="entry name" value="HTHLYSR"/>
</dbReference>
<dbReference type="InterPro" id="IPR036390">
    <property type="entry name" value="WH_DNA-bd_sf"/>
</dbReference>
<keyword evidence="3" id="KW-0238">DNA-binding</keyword>
<organism evidence="6 7">
    <name type="scientific">Herbaspirillum seropedicae (strain SmR1)</name>
    <dbReference type="NCBI Taxonomy" id="757424"/>
    <lineage>
        <taxon>Bacteria</taxon>
        <taxon>Pseudomonadati</taxon>
        <taxon>Pseudomonadota</taxon>
        <taxon>Betaproteobacteria</taxon>
        <taxon>Burkholderiales</taxon>
        <taxon>Oxalobacteraceae</taxon>
        <taxon>Herbaspirillum</taxon>
    </lineage>
</organism>
<dbReference type="InterPro" id="IPR005119">
    <property type="entry name" value="LysR_subst-bd"/>
</dbReference>
<accession>D8IXG8</accession>
<dbReference type="SUPFAM" id="SSF46785">
    <property type="entry name" value="Winged helix' DNA-binding domain"/>
    <property type="match status" value="1"/>
</dbReference>
<dbReference type="Pfam" id="PF00126">
    <property type="entry name" value="HTH_1"/>
    <property type="match status" value="1"/>
</dbReference>
<dbReference type="PROSITE" id="PS50931">
    <property type="entry name" value="HTH_LYSR"/>
    <property type="match status" value="1"/>
</dbReference>
<evidence type="ECO:0000313" key="7">
    <source>
        <dbReference type="Proteomes" id="UP000000329"/>
    </source>
</evidence>
<name>D8IXG8_HERSS</name>
<reference evidence="6 7" key="1">
    <citation type="submission" date="2010-04" db="EMBL/GenBank/DDBJ databases">
        <title>The genome of Herbaspirillum seropedicae SmR1, an endophytic, nitrogen-fixing, plant-growth promoting beta-Proteobacteria.</title>
        <authorList>
            <person name="Pedrosa F.O."/>
            <person name="Monteiro R.A."/>
            <person name="Wassem R."/>
            <person name="Cruz L.M."/>
            <person name="Ayub R.A."/>
            <person name="Colauto N.B."/>
            <person name="Fernandez M.A."/>
            <person name="Fungaro M.H.P."/>
            <person name="Grisard E.C."/>
            <person name="Hungria M."/>
            <person name="Madeira H.M.F."/>
            <person name="Nodari R.O."/>
            <person name="Osaku C.A."/>
            <person name="Petzl-Erler M.L."/>
            <person name="Terenzi H."/>
            <person name="Vieira L.G.E."/>
            <person name="Almeida M.I.M."/>
            <person name="Alves L.R."/>
            <person name="Arantes O.M.N."/>
            <person name="Balsanelli E."/>
            <person name="Barcellos F.G."/>
            <person name="Baura V.A."/>
            <person name="Binde D.R."/>
            <person name="Campo R.J."/>
            <person name="Chubatsu L.S."/>
            <person name="Chueire L.M.O."/>
            <person name="Ciferri R.R."/>
            <person name="Correa L.C."/>
            <person name="da Conceicao Silva J.L."/>
            <person name="Dabul A.N.G."/>
            <person name="Dambros B.P."/>
            <person name="Faoro H."/>
            <person name="Favetti A."/>
            <person name="Friedermann G."/>
            <person name="Furlaneto M.C."/>
            <person name="Gasques L.S."/>
            <person name="Gimenes C.C.T."/>
            <person name="Gioppo N.M.R."/>
            <person name="Glienke-Blanco C."/>
            <person name="Godoy L.P."/>
            <person name="Guerra M.P."/>
            <person name="Karp S."/>
            <person name="Kava-Cordeiro V."/>
            <person name="Margarido V.P."/>
            <person name="Mathioni S.M."/>
            <person name="Menck-Soares M.A."/>
            <person name="Murace N.K."/>
            <person name="Nicolas M.F."/>
            <person name="Oliveira C.E.C."/>
            <person name="Pagnan N.A.B."/>
            <person name="Pamphile J.A."/>
            <person name="Patussi E.V."/>
            <person name="Pereira L.F.P."/>
            <person name="Pereira-Ferrari L."/>
            <person name="Pinto F.G.S."/>
            <person name="Precoma C."/>
            <person name="Prioli A.J."/>
            <person name="Prioli S.M.A.P."/>
            <person name="Raittz R.T."/>
            <person name="Ramos H.J.O."/>
            <person name="Ribeiro E.M.S.F."/>
            <person name="Rigo L.U."/>
            <person name="Rocha C.L.M.S.C."/>
            <person name="Rocha S.N."/>
            <person name="Santos K."/>
            <person name="Satori D."/>
            <person name="Silva A.G."/>
            <person name="Simao R.C.G."/>
            <person name="Soares M.A.M."/>
            <person name="Souza E.M."/>
            <person name="Steffens M.B.R."/>
            <person name="Steindel M."/>
            <person name="Tadra-Sfeir M.Z."/>
            <person name="Takahashi E.K."/>
            <person name="Torres R.A."/>
            <person name="Valle J.S."/>
            <person name="Vernal J.I."/>
            <person name="Vilas-Boas L.A."/>
            <person name="Watanabe M.A.E."/>
            <person name="Weiss V.A."/>
            <person name="Yates M.A."/>
            <person name="Souza E.M."/>
        </authorList>
    </citation>
    <scope>NUCLEOTIDE SEQUENCE [LARGE SCALE GENOMIC DNA]</scope>
    <source>
        <strain evidence="6 7">SmR1</strain>
    </source>
</reference>
<feature type="domain" description="HTH lysR-type" evidence="5">
    <location>
        <begin position="17"/>
        <end position="74"/>
    </location>
</feature>
<dbReference type="InterPro" id="IPR036388">
    <property type="entry name" value="WH-like_DNA-bd_sf"/>
</dbReference>
<dbReference type="Pfam" id="PF03466">
    <property type="entry name" value="LysR_substrate"/>
    <property type="match status" value="1"/>
</dbReference>
<dbReference type="HOGENOM" id="CLU_039613_1_3_4"/>
<evidence type="ECO:0000256" key="2">
    <source>
        <dbReference type="ARBA" id="ARBA00023015"/>
    </source>
</evidence>
<evidence type="ECO:0000256" key="1">
    <source>
        <dbReference type="ARBA" id="ARBA00009437"/>
    </source>
</evidence>
<dbReference type="STRING" id="757424.Hsero_0524"/>
<dbReference type="FunFam" id="1.10.10.10:FF:000001">
    <property type="entry name" value="LysR family transcriptional regulator"/>
    <property type="match status" value="1"/>
</dbReference>
<dbReference type="eggNOG" id="COG0583">
    <property type="taxonomic scope" value="Bacteria"/>
</dbReference>
<dbReference type="AlphaFoldDB" id="D8IXG8"/>
<evidence type="ECO:0000256" key="3">
    <source>
        <dbReference type="ARBA" id="ARBA00023125"/>
    </source>
</evidence>
<sequence>MITLTVIGNADDNAAMLNPIWLQTFSTAASSASFTEAGRQLGLTQSTVSDHIRRLEESLGRRLFVRDTHSLALTADGESLLVHARLILQAHARAEAQFSAPRLRGRVRFGTSDDLAMGPLPDMLAAFRSQHPEVELEITIGLTSDLYASLDQGKLDLLVGKRRSGESRGHSMFSTPMQWLTRPDTLVDLAEPLPLILLPEPSITRAATLQALGKSGHHWRIVCTSGSHAGCMAAARGGLGLAALPQHLASRDLVPPLNHAALPALPDVEYVALTARRLSRPADTLYQILMASRLSRN</sequence>
<dbReference type="KEGG" id="hse:Hsero_0524"/>
<dbReference type="InterPro" id="IPR000847">
    <property type="entry name" value="LysR_HTH_N"/>
</dbReference>
<dbReference type="Gene3D" id="3.40.190.10">
    <property type="entry name" value="Periplasmic binding protein-like II"/>
    <property type="match status" value="2"/>
</dbReference>
<evidence type="ECO:0000256" key="4">
    <source>
        <dbReference type="ARBA" id="ARBA00023163"/>
    </source>
</evidence>
<dbReference type="PANTHER" id="PTHR30579">
    <property type="entry name" value="TRANSCRIPTIONAL REGULATOR"/>
    <property type="match status" value="1"/>
</dbReference>
<keyword evidence="7" id="KW-1185">Reference proteome</keyword>
<evidence type="ECO:0000259" key="5">
    <source>
        <dbReference type="PROSITE" id="PS50931"/>
    </source>
</evidence>
<dbReference type="GO" id="GO:0003677">
    <property type="term" value="F:DNA binding"/>
    <property type="evidence" value="ECO:0007669"/>
    <property type="project" value="UniProtKB-KW"/>
</dbReference>
<dbReference type="InterPro" id="IPR050176">
    <property type="entry name" value="LTTR"/>
</dbReference>
<comment type="similarity">
    <text evidence="1">Belongs to the LysR transcriptional regulatory family.</text>
</comment>
<dbReference type="Proteomes" id="UP000000329">
    <property type="component" value="Chromosome"/>
</dbReference>
<protein>
    <submittedName>
        <fullName evidence="6">LysR family transcription regulator protein</fullName>
    </submittedName>
</protein>
<evidence type="ECO:0000313" key="6">
    <source>
        <dbReference type="EMBL" id="ADJ62043.1"/>
    </source>
</evidence>
<dbReference type="GO" id="GO:0003700">
    <property type="term" value="F:DNA-binding transcription factor activity"/>
    <property type="evidence" value="ECO:0007669"/>
    <property type="project" value="InterPro"/>
</dbReference>
<dbReference type="SUPFAM" id="SSF53850">
    <property type="entry name" value="Periplasmic binding protein-like II"/>
    <property type="match status" value="1"/>
</dbReference>
<keyword evidence="2" id="KW-0805">Transcription regulation</keyword>
<gene>
    <name evidence="6" type="ordered locus">Hsero_0524</name>
</gene>